<accession>A0A4Q2RD36</accession>
<dbReference type="AlphaFoldDB" id="A0A4Q2RD36"/>
<proteinExistence type="predicted"/>
<dbReference type="Gene3D" id="1.10.260.40">
    <property type="entry name" value="lambda repressor-like DNA-binding domains"/>
    <property type="match status" value="1"/>
</dbReference>
<dbReference type="EMBL" id="QYBC01000012">
    <property type="protein sequence ID" value="RYB03842.1"/>
    <property type="molecule type" value="Genomic_DNA"/>
</dbReference>
<dbReference type="Proteomes" id="UP000289411">
    <property type="component" value="Unassembled WGS sequence"/>
</dbReference>
<keyword evidence="2" id="KW-1185">Reference proteome</keyword>
<reference evidence="1 2" key="1">
    <citation type="submission" date="2018-09" db="EMBL/GenBank/DDBJ databases">
        <authorList>
            <person name="Grouzdev D.S."/>
            <person name="Krutkina M.S."/>
        </authorList>
    </citation>
    <scope>NUCLEOTIDE SEQUENCE [LARGE SCALE GENOMIC DNA]</scope>
    <source>
        <strain evidence="1 2">RmlP001</strain>
    </source>
</reference>
<evidence type="ECO:0000313" key="1">
    <source>
        <dbReference type="EMBL" id="RYB03842.1"/>
    </source>
</evidence>
<reference evidence="1 2" key="2">
    <citation type="submission" date="2019-02" db="EMBL/GenBank/DDBJ databases">
        <title>'Lichenibacterium ramalinii' gen. nov. sp. nov., 'Lichenibacterium minor' gen. nov. sp. nov.</title>
        <authorList>
            <person name="Pankratov T."/>
        </authorList>
    </citation>
    <scope>NUCLEOTIDE SEQUENCE [LARGE SCALE GENOMIC DNA]</scope>
    <source>
        <strain evidence="1 2">RmlP001</strain>
    </source>
</reference>
<protein>
    <submittedName>
        <fullName evidence="1">Transcriptional regulator</fullName>
    </submittedName>
</protein>
<gene>
    <name evidence="1" type="ORF">D3272_14640</name>
</gene>
<dbReference type="InterPro" id="IPR010982">
    <property type="entry name" value="Lambda_DNA-bd_dom_sf"/>
</dbReference>
<name>A0A4Q2RD36_9HYPH</name>
<evidence type="ECO:0000313" key="2">
    <source>
        <dbReference type="Proteomes" id="UP000289411"/>
    </source>
</evidence>
<comment type="caution">
    <text evidence="1">The sequence shown here is derived from an EMBL/GenBank/DDBJ whole genome shotgun (WGS) entry which is preliminary data.</text>
</comment>
<organism evidence="1 2">
    <name type="scientific">Lichenibacterium ramalinae</name>
    <dbReference type="NCBI Taxonomy" id="2316527"/>
    <lineage>
        <taxon>Bacteria</taxon>
        <taxon>Pseudomonadati</taxon>
        <taxon>Pseudomonadota</taxon>
        <taxon>Alphaproteobacteria</taxon>
        <taxon>Hyphomicrobiales</taxon>
        <taxon>Lichenihabitantaceae</taxon>
        <taxon>Lichenibacterium</taxon>
    </lineage>
</organism>
<dbReference type="GO" id="GO:0003677">
    <property type="term" value="F:DNA binding"/>
    <property type="evidence" value="ECO:0007669"/>
    <property type="project" value="InterPro"/>
</dbReference>
<sequence length="80" mass="8256">MARAALDMTAEALSRKAGLSPEDVAGLERGGAEGAASAKLRATFEGAGVAFLDGDGVRFDPRQAAALTVPLEEMNSYNDE</sequence>